<sequence>MSTDLVTTSSLTRLEHLHEASLLQALHERYTHDEIYTWIGDILVAVNPLKPLPSLYSDAKLDTYTQTLTSSSTRSPVPKETGGVPPHIFAIGDKAFRGLVHAATRRNQTILVSGESGSGKTESTKFLMQYLTRVGQDDATVPSVPLTDASTVIGRRILQTNPILEAFGNAQTMRNDNSSRFGRFLQLHFGSTPHHHTLVGAHVHSYLLEKVRVVHHRPPERNFHIFYQLLAGADAPRLASLGLVRGAPYTLVHASTDRATDAQRYHETIQALHETGVSAHEQTALLQVVAAIVHLGNVTFTPRAHERRLDVAHTAREHLEHAAALVGVPVDALETLLTCRTLTAGLDAMVLFHDPTQATETCHALAQALYGQLFTWLVQRLSDAINAADKDVEYDSDKVATIGILDIFGFESLARNGFEQLCINYANERLQAQLNDFVFHREQRVYEAEHLAWTSMAYPSNAACLALFDDKTTGLFALLDEECLLPKGSNPALCTKFYRYHGRKSTSGSSRDARPRRPSSGKSVETQHHHDDDNDDDAAPATTFSASKLERVNHQFVVHHFAGRVCYHVEQFLEKNTDAVPADVSALLSRSTNPVVLAMQGADTTVSSSSSGRAVPEAGRRRRYSMLRAPSVSAQLKTQLDRLIDQIGRTEAHYVRCLKPNERKQPGLFDRQRMVEQMRSVGLLEAVRIARHGYSARLAHATFLDQFAEFKWFLSVQDRSKGERDTAQALVAVVLDKLLDERGGTAGKDLCRTDVQVGKTLVFFKSSAYNWFTQYRLEVRTQRATQIQQAFRGYRHRRHFQRLRGTIVHMQAIGRRFLAQTRVHHMRQVRRASAASRLQTWWHTVRVQRTKRLQRQVDACLILQRFCRRVVAQRGVHAARTERLWTARIQRCRLRHAFRRFQRACQASQAAREIEAELSPRATMDVASSKWHGPDASLSEKPSSDPDEQLAPPLPIITPSGRQRPRASRPPAHEPSQRDVDARNALLEHEILRLQQLLVEQQSDRPLRRSSFHSPARRTDARRPARRAAHGHHHHQALRRGTILDDDDDEEDDDGTAALPPRRVQSFGRRGPMSDPVSMLSHKIQELDAKCKFLEQLVVHRTTDDASCASSSRDRVSSLDYSDVDTASDVDAILSNIQTQMHLLRASVADKHARIPRSRSARTLSYHVRPARSCSTVSTSVSHTAPSDRVPSLPLSASQLSTGDGSSSRRSSPTSSSSCMFSSASLHLTPRRSAPAHFGGRGVPRIVKWARATHCYECHAPFNLFVRRHHCRMCGNSFCHEHSSRRVAVVGIGFDDAPVRVCDTCFADYYAPEPETCLTPASSLSSSSLLASLRRSGVETQRACS</sequence>
<proteinExistence type="predicted"/>
<organism evidence="1 2">
    <name type="scientific">Peronosclerospora sorghi</name>
    <dbReference type="NCBI Taxonomy" id="230839"/>
    <lineage>
        <taxon>Eukaryota</taxon>
        <taxon>Sar</taxon>
        <taxon>Stramenopiles</taxon>
        <taxon>Oomycota</taxon>
        <taxon>Peronosporomycetes</taxon>
        <taxon>Peronosporales</taxon>
        <taxon>Peronosporaceae</taxon>
        <taxon>Peronosclerospora</taxon>
    </lineage>
</organism>
<comment type="caution">
    <text evidence="1">The sequence shown here is derived from an EMBL/GenBank/DDBJ whole genome shotgun (WGS) entry which is preliminary data.</text>
</comment>
<protein>
    <submittedName>
        <fullName evidence="1">Uncharacterized protein</fullName>
    </submittedName>
</protein>
<accession>A0ACC0VZM2</accession>
<dbReference type="Proteomes" id="UP001163321">
    <property type="component" value="Chromosome 5"/>
</dbReference>
<evidence type="ECO:0000313" key="2">
    <source>
        <dbReference type="Proteomes" id="UP001163321"/>
    </source>
</evidence>
<keyword evidence="2" id="KW-1185">Reference proteome</keyword>
<gene>
    <name evidence="1" type="ORF">PsorP6_009382</name>
</gene>
<dbReference type="EMBL" id="CM047584">
    <property type="protein sequence ID" value="KAI9911835.1"/>
    <property type="molecule type" value="Genomic_DNA"/>
</dbReference>
<name>A0ACC0VZM2_9STRA</name>
<reference evidence="1 2" key="1">
    <citation type="journal article" date="2022" name="bioRxiv">
        <title>The genome of the oomycete Peronosclerospora sorghi, a cosmopolitan pathogen of maize and sorghum, is inflated with dispersed pseudogenes.</title>
        <authorList>
            <person name="Fletcher K."/>
            <person name="Martin F."/>
            <person name="Isakeit T."/>
            <person name="Cavanaugh K."/>
            <person name="Magill C."/>
            <person name="Michelmore R."/>
        </authorList>
    </citation>
    <scope>NUCLEOTIDE SEQUENCE [LARGE SCALE GENOMIC DNA]</scope>
    <source>
        <strain evidence="1">P6</strain>
    </source>
</reference>
<evidence type="ECO:0000313" key="1">
    <source>
        <dbReference type="EMBL" id="KAI9911835.1"/>
    </source>
</evidence>